<sequence length="177" mass="19513">MGVPPFARARSTIRPVPITSPYQNALALEPASAIAVINEEIAAHELAARELRTRRNSYSPTSKFPNELMSEIFIIAKAMSTVPLSYGETRNRRGGWLNVAGVCLAWRDIALNTLREMDASRVKSLEWTSTTLQSRAPIRRMHVGFIGATATAAPGAMDHRKGDLKAHCQDPVVTYLR</sequence>
<reference evidence="1" key="1">
    <citation type="submission" date="2020-11" db="EMBL/GenBank/DDBJ databases">
        <authorList>
            <consortium name="DOE Joint Genome Institute"/>
            <person name="Ahrendt S."/>
            <person name="Riley R."/>
            <person name="Andreopoulos W."/>
            <person name="Labutti K."/>
            <person name="Pangilinan J."/>
            <person name="Ruiz-Duenas F.J."/>
            <person name="Barrasa J.M."/>
            <person name="Sanchez-Garcia M."/>
            <person name="Camarero S."/>
            <person name="Miyauchi S."/>
            <person name="Serrano A."/>
            <person name="Linde D."/>
            <person name="Babiker R."/>
            <person name="Drula E."/>
            <person name="Ayuso-Fernandez I."/>
            <person name="Pacheco R."/>
            <person name="Padilla G."/>
            <person name="Ferreira P."/>
            <person name="Barriuso J."/>
            <person name="Kellner H."/>
            <person name="Castanera R."/>
            <person name="Alfaro M."/>
            <person name="Ramirez L."/>
            <person name="Pisabarro A.G."/>
            <person name="Kuo A."/>
            <person name="Tritt A."/>
            <person name="Lipzen A."/>
            <person name="He G."/>
            <person name="Yan M."/>
            <person name="Ng V."/>
            <person name="Cullen D."/>
            <person name="Martin F."/>
            <person name="Rosso M.-N."/>
            <person name="Henrissat B."/>
            <person name="Hibbett D."/>
            <person name="Martinez A.T."/>
            <person name="Grigoriev I.V."/>
        </authorList>
    </citation>
    <scope>NUCLEOTIDE SEQUENCE</scope>
    <source>
        <strain evidence="1">ATCC 90797</strain>
    </source>
</reference>
<dbReference type="EMBL" id="MU154556">
    <property type="protein sequence ID" value="KAF9495991.1"/>
    <property type="molecule type" value="Genomic_DNA"/>
</dbReference>
<evidence type="ECO:0000313" key="1">
    <source>
        <dbReference type="EMBL" id="KAF9495991.1"/>
    </source>
</evidence>
<name>A0A9P6A2C1_PLEER</name>
<gene>
    <name evidence="1" type="ORF">BDN71DRAFT_794570</name>
</gene>
<proteinExistence type="predicted"/>
<protein>
    <recommendedName>
        <fullName evidence="3">F-box domain-containing protein</fullName>
    </recommendedName>
</protein>
<dbReference type="Proteomes" id="UP000807025">
    <property type="component" value="Unassembled WGS sequence"/>
</dbReference>
<comment type="caution">
    <text evidence="1">The sequence shown here is derived from an EMBL/GenBank/DDBJ whole genome shotgun (WGS) entry which is preliminary data.</text>
</comment>
<accession>A0A9P6A2C1</accession>
<organism evidence="1 2">
    <name type="scientific">Pleurotus eryngii</name>
    <name type="common">Boletus of the steppes</name>
    <dbReference type="NCBI Taxonomy" id="5323"/>
    <lineage>
        <taxon>Eukaryota</taxon>
        <taxon>Fungi</taxon>
        <taxon>Dikarya</taxon>
        <taxon>Basidiomycota</taxon>
        <taxon>Agaricomycotina</taxon>
        <taxon>Agaricomycetes</taxon>
        <taxon>Agaricomycetidae</taxon>
        <taxon>Agaricales</taxon>
        <taxon>Pleurotineae</taxon>
        <taxon>Pleurotaceae</taxon>
        <taxon>Pleurotus</taxon>
    </lineage>
</organism>
<evidence type="ECO:0008006" key="3">
    <source>
        <dbReference type="Google" id="ProtNLM"/>
    </source>
</evidence>
<keyword evidence="2" id="KW-1185">Reference proteome</keyword>
<dbReference type="OrthoDB" id="2884925at2759"/>
<evidence type="ECO:0000313" key="2">
    <source>
        <dbReference type="Proteomes" id="UP000807025"/>
    </source>
</evidence>
<dbReference type="AlphaFoldDB" id="A0A9P6A2C1"/>